<gene>
    <name evidence="1" type="ORF">UVI_02035110</name>
</gene>
<evidence type="ECO:0000313" key="2">
    <source>
        <dbReference type="Proteomes" id="UP000054053"/>
    </source>
</evidence>
<dbReference type="Proteomes" id="UP000054053">
    <property type="component" value="Unassembled WGS sequence"/>
</dbReference>
<evidence type="ECO:0000313" key="1">
    <source>
        <dbReference type="EMBL" id="GAO13957.1"/>
    </source>
</evidence>
<protein>
    <submittedName>
        <fullName evidence="1">Uncharacterized protein</fullName>
    </submittedName>
</protein>
<sequence>MNKRELSRDGLRILARRHFGQAEDLVSVDDSAAEEVPGDDALERGHKGKLHRKVWWRGKKDGDGFDPPK</sequence>
<name>A0A1B5KSQ6_USTVR</name>
<reference evidence="2" key="1">
    <citation type="journal article" date="2016" name="Genome Announc.">
        <title>Genome sequence of Ustilaginoidea virens IPU010, a rice pathogenic fungus causing false smut.</title>
        <authorList>
            <person name="Kumagai T."/>
            <person name="Ishii T."/>
            <person name="Terai G."/>
            <person name="Umemura M."/>
            <person name="Machida M."/>
            <person name="Asai K."/>
        </authorList>
    </citation>
    <scope>NUCLEOTIDE SEQUENCE [LARGE SCALE GENOMIC DNA]</scope>
    <source>
        <strain evidence="2">IPU010</strain>
    </source>
</reference>
<dbReference type="AlphaFoldDB" id="A0A1B5KSQ6"/>
<accession>A0A1B5KSQ6</accession>
<proteinExistence type="predicted"/>
<dbReference type="EMBL" id="BBTG02000018">
    <property type="protein sequence ID" value="GAO13957.1"/>
    <property type="molecule type" value="Genomic_DNA"/>
</dbReference>
<organism evidence="1 2">
    <name type="scientific">Ustilaginoidea virens</name>
    <name type="common">Rice false smut fungus</name>
    <name type="synonym">Villosiclava virens</name>
    <dbReference type="NCBI Taxonomy" id="1159556"/>
    <lineage>
        <taxon>Eukaryota</taxon>
        <taxon>Fungi</taxon>
        <taxon>Dikarya</taxon>
        <taxon>Ascomycota</taxon>
        <taxon>Pezizomycotina</taxon>
        <taxon>Sordariomycetes</taxon>
        <taxon>Hypocreomycetidae</taxon>
        <taxon>Hypocreales</taxon>
        <taxon>Clavicipitaceae</taxon>
        <taxon>Ustilaginoidea</taxon>
    </lineage>
</organism>
<comment type="caution">
    <text evidence="1">The sequence shown here is derived from an EMBL/GenBank/DDBJ whole genome shotgun (WGS) entry which is preliminary data.</text>
</comment>